<name>A0A5S9MFM3_BACIA</name>
<organism evidence="1 2">
    <name type="scientific">Bacillus safensis</name>
    <dbReference type="NCBI Taxonomy" id="561879"/>
    <lineage>
        <taxon>Bacteria</taxon>
        <taxon>Bacillati</taxon>
        <taxon>Bacillota</taxon>
        <taxon>Bacilli</taxon>
        <taxon>Bacillales</taxon>
        <taxon>Bacillaceae</taxon>
        <taxon>Bacillus</taxon>
    </lineage>
</organism>
<reference evidence="1 2" key="1">
    <citation type="submission" date="2019-12" db="EMBL/GenBank/DDBJ databases">
        <title>Full genome sequence of a Bacillus safensis strain isolated from commercially available natto in Indonesia.</title>
        <authorList>
            <person name="Yoshida M."/>
            <person name="Uomi M."/>
            <person name="Waturangi D."/>
            <person name="Ekaputri J.J."/>
            <person name="Setiamarga D.H.E."/>
        </authorList>
    </citation>
    <scope>NUCLEOTIDE SEQUENCE [LARGE SCALE GENOMIC DNA]</scope>
    <source>
        <strain evidence="1 2">IDN1</strain>
    </source>
</reference>
<dbReference type="Proteomes" id="UP000464658">
    <property type="component" value="Chromosome"/>
</dbReference>
<evidence type="ECO:0000313" key="1">
    <source>
        <dbReference type="EMBL" id="BBP91903.1"/>
    </source>
</evidence>
<protein>
    <submittedName>
        <fullName evidence="1">Uncharacterized protein</fullName>
    </submittedName>
</protein>
<dbReference type="EMBL" id="AP021906">
    <property type="protein sequence ID" value="BBP91903.1"/>
    <property type="molecule type" value="Genomic_DNA"/>
</dbReference>
<dbReference type="AlphaFoldDB" id="A0A5S9MFM3"/>
<dbReference type="Pfam" id="PF22673">
    <property type="entry name" value="MCP-like_PDC_1"/>
    <property type="match status" value="1"/>
</dbReference>
<accession>A0A5S9MFM3</accession>
<evidence type="ECO:0000313" key="2">
    <source>
        <dbReference type="Proteomes" id="UP000464658"/>
    </source>
</evidence>
<sequence length="90" mass="10363">MQYPVQKMPDGYDPRERPWYQEALKAENGKQVITKPYVAASTGKMVITIAQKMKDGSGVIGLDMEIDSLLQKLKRNQNWAKRLCFHHGER</sequence>
<dbReference type="Gene3D" id="3.30.450.20">
    <property type="entry name" value="PAS domain"/>
    <property type="match status" value="1"/>
</dbReference>
<dbReference type="InterPro" id="IPR029151">
    <property type="entry name" value="Sensor-like_sf"/>
</dbReference>
<dbReference type="CDD" id="cd12913">
    <property type="entry name" value="PDC1_MCP_like"/>
    <property type="match status" value="1"/>
</dbReference>
<proteinExistence type="predicted"/>
<gene>
    <name evidence="1" type="ORF">BsIDN1_55210</name>
</gene>
<dbReference type="SUPFAM" id="SSF103190">
    <property type="entry name" value="Sensory domain-like"/>
    <property type="match status" value="1"/>
</dbReference>